<dbReference type="EMBL" id="CADCVN010001497">
    <property type="protein sequence ID" value="CAA9534911.1"/>
    <property type="molecule type" value="Genomic_DNA"/>
</dbReference>
<dbReference type="AlphaFoldDB" id="A0A6J4TZV8"/>
<reference evidence="1" key="1">
    <citation type="submission" date="2020-02" db="EMBL/GenBank/DDBJ databases">
        <authorList>
            <person name="Meier V. D."/>
        </authorList>
    </citation>
    <scope>NUCLEOTIDE SEQUENCE</scope>
    <source>
        <strain evidence="1">AVDCRST_MAG96</strain>
    </source>
</reference>
<evidence type="ECO:0000313" key="1">
    <source>
        <dbReference type="EMBL" id="CAA9534911.1"/>
    </source>
</evidence>
<protein>
    <submittedName>
        <fullName evidence="1">Uncharacterized protein</fullName>
    </submittedName>
</protein>
<dbReference type="Gene3D" id="3.10.450.50">
    <property type="match status" value="1"/>
</dbReference>
<sequence>MTNNLEFLQDLYSDFISFSPSGITKNKSEVLTRLATKDVRYLCWTDKDVLVEIKEENAILKSRQTSDVELYGLSLKNKPGNITDICKK</sequence>
<gene>
    <name evidence="1" type="ORF">AVDCRST_MAG96-3828</name>
</gene>
<proteinExistence type="predicted"/>
<accession>A0A6J4TZV8</accession>
<organism evidence="1">
    <name type="scientific">uncultured Segetibacter sp</name>
    <dbReference type="NCBI Taxonomy" id="481133"/>
    <lineage>
        <taxon>Bacteria</taxon>
        <taxon>Pseudomonadati</taxon>
        <taxon>Bacteroidota</taxon>
        <taxon>Chitinophagia</taxon>
        <taxon>Chitinophagales</taxon>
        <taxon>Chitinophagaceae</taxon>
        <taxon>Segetibacter</taxon>
        <taxon>environmental samples</taxon>
    </lineage>
</organism>
<name>A0A6J4TZV8_9BACT</name>